<dbReference type="InterPro" id="IPR014284">
    <property type="entry name" value="RNA_pol_sigma-70_dom"/>
</dbReference>
<dbReference type="GO" id="GO:0016987">
    <property type="term" value="F:sigma factor activity"/>
    <property type="evidence" value="ECO:0007669"/>
    <property type="project" value="UniProtKB-KW"/>
</dbReference>
<sequence>MPKSNSQQKAAPSVLDLEERTWLGAHLRGDQQAFAKLMQAYRKPVYSFLVRNGIDSACRDDVFQEVFLKIHKSAHSYQANRPLSPWIFTIAINTIRNFQRKVQPAILSLEAAAVIEDEAPSPDSTAQLDETIDWLEQAVIQLPPAQAEAFTLSIIKGMKIKQVSEILGLPLNTIKTQLRRARQTLLDSFQSNKDNHPGVKHDQ</sequence>
<feature type="domain" description="RNA polymerase sigma-70 region 2" evidence="6">
    <location>
        <begin position="37"/>
        <end position="101"/>
    </location>
</feature>
<dbReference type="Proteomes" id="UP000295724">
    <property type="component" value="Unassembled WGS sequence"/>
</dbReference>
<organism evidence="8 9">
    <name type="scientific">Marinicella litoralis</name>
    <dbReference type="NCBI Taxonomy" id="644220"/>
    <lineage>
        <taxon>Bacteria</taxon>
        <taxon>Pseudomonadati</taxon>
        <taxon>Pseudomonadota</taxon>
        <taxon>Gammaproteobacteria</taxon>
        <taxon>Lysobacterales</taxon>
        <taxon>Marinicellaceae</taxon>
        <taxon>Marinicella</taxon>
    </lineage>
</organism>
<accession>A0A4R6XSU5</accession>
<dbReference type="InterPro" id="IPR039425">
    <property type="entry name" value="RNA_pol_sigma-70-like"/>
</dbReference>
<comment type="similarity">
    <text evidence="1">Belongs to the sigma-70 factor family. ECF subfamily.</text>
</comment>
<keyword evidence="5" id="KW-0804">Transcription</keyword>
<dbReference type="GO" id="GO:0006352">
    <property type="term" value="P:DNA-templated transcription initiation"/>
    <property type="evidence" value="ECO:0007669"/>
    <property type="project" value="InterPro"/>
</dbReference>
<evidence type="ECO:0000256" key="4">
    <source>
        <dbReference type="ARBA" id="ARBA00023125"/>
    </source>
</evidence>
<dbReference type="SUPFAM" id="SSF88659">
    <property type="entry name" value="Sigma3 and sigma4 domains of RNA polymerase sigma factors"/>
    <property type="match status" value="1"/>
</dbReference>
<dbReference type="Pfam" id="PF04542">
    <property type="entry name" value="Sigma70_r2"/>
    <property type="match status" value="1"/>
</dbReference>
<evidence type="ECO:0000256" key="5">
    <source>
        <dbReference type="ARBA" id="ARBA00023163"/>
    </source>
</evidence>
<dbReference type="EMBL" id="SNZB01000003">
    <property type="protein sequence ID" value="TDR20483.1"/>
    <property type="molecule type" value="Genomic_DNA"/>
</dbReference>
<evidence type="ECO:0000259" key="7">
    <source>
        <dbReference type="Pfam" id="PF08281"/>
    </source>
</evidence>
<proteinExistence type="inferred from homology"/>
<dbReference type="NCBIfam" id="TIGR02937">
    <property type="entry name" value="sigma70-ECF"/>
    <property type="match status" value="1"/>
</dbReference>
<dbReference type="InterPro" id="IPR013324">
    <property type="entry name" value="RNA_pol_sigma_r3/r4-like"/>
</dbReference>
<feature type="domain" description="RNA polymerase sigma factor 70 region 4 type 2" evidence="7">
    <location>
        <begin position="133"/>
        <end position="185"/>
    </location>
</feature>
<keyword evidence="4" id="KW-0238">DNA-binding</keyword>
<dbReference type="InterPro" id="IPR013249">
    <property type="entry name" value="RNA_pol_sigma70_r4_t2"/>
</dbReference>
<evidence type="ECO:0000313" key="8">
    <source>
        <dbReference type="EMBL" id="TDR20483.1"/>
    </source>
</evidence>
<reference evidence="8 9" key="1">
    <citation type="submission" date="2019-03" db="EMBL/GenBank/DDBJ databases">
        <title>Genomic Encyclopedia of Type Strains, Phase IV (KMG-IV): sequencing the most valuable type-strain genomes for metagenomic binning, comparative biology and taxonomic classification.</title>
        <authorList>
            <person name="Goeker M."/>
        </authorList>
    </citation>
    <scope>NUCLEOTIDE SEQUENCE [LARGE SCALE GENOMIC DNA]</scope>
    <source>
        <strain evidence="8 9">DSM 25488</strain>
    </source>
</reference>
<dbReference type="Gene3D" id="1.10.10.10">
    <property type="entry name" value="Winged helix-like DNA-binding domain superfamily/Winged helix DNA-binding domain"/>
    <property type="match status" value="1"/>
</dbReference>
<dbReference type="SUPFAM" id="SSF88946">
    <property type="entry name" value="Sigma2 domain of RNA polymerase sigma factors"/>
    <property type="match status" value="1"/>
</dbReference>
<dbReference type="Pfam" id="PF08281">
    <property type="entry name" value="Sigma70_r4_2"/>
    <property type="match status" value="1"/>
</dbReference>
<evidence type="ECO:0000313" key="9">
    <source>
        <dbReference type="Proteomes" id="UP000295724"/>
    </source>
</evidence>
<evidence type="ECO:0000256" key="2">
    <source>
        <dbReference type="ARBA" id="ARBA00023015"/>
    </source>
</evidence>
<evidence type="ECO:0000256" key="1">
    <source>
        <dbReference type="ARBA" id="ARBA00010641"/>
    </source>
</evidence>
<keyword evidence="3" id="KW-0731">Sigma factor</keyword>
<protein>
    <submittedName>
        <fullName evidence="8">RNA polymerase sigma-70 factor (ECF subfamily)</fullName>
    </submittedName>
</protein>
<dbReference type="InterPro" id="IPR013325">
    <property type="entry name" value="RNA_pol_sigma_r2"/>
</dbReference>
<dbReference type="GO" id="GO:0003677">
    <property type="term" value="F:DNA binding"/>
    <property type="evidence" value="ECO:0007669"/>
    <property type="project" value="UniProtKB-KW"/>
</dbReference>
<comment type="caution">
    <text evidence="8">The sequence shown here is derived from an EMBL/GenBank/DDBJ whole genome shotgun (WGS) entry which is preliminary data.</text>
</comment>
<dbReference type="Gene3D" id="1.10.1740.10">
    <property type="match status" value="1"/>
</dbReference>
<evidence type="ECO:0000259" key="6">
    <source>
        <dbReference type="Pfam" id="PF04542"/>
    </source>
</evidence>
<dbReference type="PANTHER" id="PTHR43133:SF8">
    <property type="entry name" value="RNA POLYMERASE SIGMA FACTOR HI_1459-RELATED"/>
    <property type="match status" value="1"/>
</dbReference>
<keyword evidence="9" id="KW-1185">Reference proteome</keyword>
<keyword evidence="2" id="KW-0805">Transcription regulation</keyword>
<dbReference type="InterPro" id="IPR007627">
    <property type="entry name" value="RNA_pol_sigma70_r2"/>
</dbReference>
<dbReference type="PANTHER" id="PTHR43133">
    <property type="entry name" value="RNA POLYMERASE ECF-TYPE SIGMA FACTO"/>
    <property type="match status" value="1"/>
</dbReference>
<gene>
    <name evidence="8" type="ORF">C8D91_1457</name>
</gene>
<dbReference type="AlphaFoldDB" id="A0A4R6XSU5"/>
<dbReference type="CDD" id="cd06171">
    <property type="entry name" value="Sigma70_r4"/>
    <property type="match status" value="1"/>
</dbReference>
<evidence type="ECO:0000256" key="3">
    <source>
        <dbReference type="ARBA" id="ARBA00023082"/>
    </source>
</evidence>
<name>A0A4R6XSU5_9GAMM</name>
<dbReference type="InterPro" id="IPR036388">
    <property type="entry name" value="WH-like_DNA-bd_sf"/>
</dbReference>